<protein>
    <submittedName>
        <fullName evidence="1">Uncharacterized protein</fullName>
    </submittedName>
</protein>
<sequence>MSTLGKEILDKSIKILERLEEKGCLGYGLTVEKVQDRINMENVWQEGELIMFKIERHPDIIPFSKDLYGLILKEVREVTYSVDPKSDCESSIKEVSSRLVDIYYDPDSWCNYFLGLYFDLYFGEYRKIVDLTCDEREDIMAKAEELLDEELVERYKDEIDVQKLISIKRDLLETLSKKLFQTLKEEDNDLLS</sequence>
<name>A0A7C3YG51_9EURY</name>
<comment type="caution">
    <text evidence="1">The sequence shown here is derived from an EMBL/GenBank/DDBJ whole genome shotgun (WGS) entry which is preliminary data.</text>
</comment>
<proteinExistence type="predicted"/>
<gene>
    <name evidence="1" type="ORF">ENX77_00130</name>
</gene>
<dbReference type="AlphaFoldDB" id="A0A7C3YG51"/>
<reference evidence="1" key="1">
    <citation type="journal article" date="2020" name="mSystems">
        <title>Genome- and Community-Level Interaction Insights into Carbon Utilization and Element Cycling Functions of Hydrothermarchaeota in Hydrothermal Sediment.</title>
        <authorList>
            <person name="Zhou Z."/>
            <person name="Liu Y."/>
            <person name="Xu W."/>
            <person name="Pan J."/>
            <person name="Luo Z.H."/>
            <person name="Li M."/>
        </authorList>
    </citation>
    <scope>NUCLEOTIDE SEQUENCE [LARGE SCALE GENOMIC DNA]</scope>
    <source>
        <strain evidence="1">SpSt-97</strain>
    </source>
</reference>
<organism evidence="1">
    <name type="scientific">Geoglobus ahangari</name>
    <dbReference type="NCBI Taxonomy" id="113653"/>
    <lineage>
        <taxon>Archaea</taxon>
        <taxon>Methanobacteriati</taxon>
        <taxon>Methanobacteriota</taxon>
        <taxon>Archaeoglobi</taxon>
        <taxon>Archaeoglobales</taxon>
        <taxon>Archaeoglobaceae</taxon>
        <taxon>Geoglobus</taxon>
    </lineage>
</organism>
<evidence type="ECO:0000313" key="1">
    <source>
        <dbReference type="EMBL" id="HGE65541.1"/>
    </source>
</evidence>
<accession>A0A7C3YG51</accession>
<dbReference type="EMBL" id="DTPI01000003">
    <property type="protein sequence ID" value="HGE65541.1"/>
    <property type="molecule type" value="Genomic_DNA"/>
</dbReference>